<dbReference type="Proteomes" id="UP000218139">
    <property type="component" value="Unassembled WGS sequence"/>
</dbReference>
<evidence type="ECO:0000313" key="3">
    <source>
        <dbReference type="EMBL" id="PAY47159.1"/>
    </source>
</evidence>
<dbReference type="EMBL" id="VSUB01000001">
    <property type="protein sequence ID" value="MYY64076.1"/>
    <property type="molecule type" value="Genomic_DNA"/>
</dbReference>
<accession>A0A1V9RDR7</accession>
<dbReference type="RefSeq" id="WP_081533893.1">
    <property type="nucleotide sequence ID" value="NZ_CAKMBQ010000007.1"/>
</dbReference>
<dbReference type="EMBL" id="NBEF01000014">
    <property type="protein sequence ID" value="OQQ91355.1"/>
    <property type="molecule type" value="Genomic_DNA"/>
</dbReference>
<evidence type="ECO:0000313" key="4">
    <source>
        <dbReference type="Proteomes" id="UP000192575"/>
    </source>
</evidence>
<dbReference type="Pfam" id="PF12691">
    <property type="entry name" value="Phage_tail_terminator_6"/>
    <property type="match status" value="1"/>
</dbReference>
<evidence type="ECO:0000313" key="1">
    <source>
        <dbReference type="EMBL" id="MYY64076.1"/>
    </source>
</evidence>
<protein>
    <submittedName>
        <fullName evidence="1">Capsid protein</fullName>
    </submittedName>
</protein>
<organism evidence="2 4">
    <name type="scientific">Ligilactobacillus salivarius</name>
    <dbReference type="NCBI Taxonomy" id="1624"/>
    <lineage>
        <taxon>Bacteria</taxon>
        <taxon>Bacillati</taxon>
        <taxon>Bacillota</taxon>
        <taxon>Bacilli</taxon>
        <taxon>Lactobacillales</taxon>
        <taxon>Lactobacillaceae</taxon>
        <taxon>Ligilactobacillus</taxon>
    </lineage>
</organism>
<evidence type="ECO:0000313" key="6">
    <source>
        <dbReference type="Proteomes" id="UP000471678"/>
    </source>
</evidence>
<reference evidence="1 6" key="3">
    <citation type="journal article" date="2020" name="Food Funct.">
        <title>Screening of Lactobacillus salivarius strains from the feces of Chinese populations and the evaluation of their effects against intestinal inflammation in mice.</title>
        <authorList>
            <person name="Zhai Q."/>
            <person name="Shen X."/>
            <person name="Cen S."/>
            <person name="Zhang C."/>
            <person name="Tian F."/>
            <person name="Zhao J."/>
            <person name="Zhang H."/>
            <person name="Xue Y."/>
            <person name="Chen W."/>
        </authorList>
    </citation>
    <scope>NUCLEOTIDE SEQUENCE [LARGE SCALE GENOMIC DNA]</scope>
    <source>
        <strain evidence="1 6">FYNDL5_1.scaf</strain>
    </source>
</reference>
<reference evidence="2 4" key="2">
    <citation type="submission" date="2017-03" db="EMBL/GenBank/DDBJ databases">
        <title>Phylogenomics and comparative genomics of Lactobacillus salivarius, a mammalian gut commensal.</title>
        <authorList>
            <person name="Harris H.M."/>
        </authorList>
    </citation>
    <scope>NUCLEOTIDE SEQUENCE [LARGE SCALE GENOMIC DNA]</scope>
    <source>
        <strain evidence="2 4">JCM 1047</strain>
    </source>
</reference>
<dbReference type="Proteomes" id="UP000471678">
    <property type="component" value="Unassembled WGS sequence"/>
</dbReference>
<proteinExistence type="predicted"/>
<comment type="caution">
    <text evidence="2">The sequence shown here is derived from an EMBL/GenBank/DDBJ whole genome shotgun (WGS) entry which is preliminary data.</text>
</comment>
<reference evidence="3 5" key="1">
    <citation type="submission" date="2016-05" db="EMBL/GenBank/DDBJ databases">
        <authorList>
            <person name="Lee J.-Y."/>
            <person name="Kim E.B."/>
            <person name="Choi Y.-J."/>
        </authorList>
    </citation>
    <scope>NUCLEOTIDE SEQUENCE [LARGE SCALE GENOMIC DNA]</scope>
    <source>
        <strain evidence="3 5">KLA006</strain>
    </source>
</reference>
<dbReference type="Proteomes" id="UP000192575">
    <property type="component" value="Unassembled WGS sequence"/>
</dbReference>
<dbReference type="AlphaFoldDB" id="A0A1V9RDR7"/>
<evidence type="ECO:0000313" key="2">
    <source>
        <dbReference type="EMBL" id="OQQ91355.1"/>
    </source>
</evidence>
<name>A0A1V9RDR7_9LACO</name>
<sequence length="134" mass="15683">MDLKDRLTDCINDNVDLPVKLYQSYMTNKTSPELRIYDLPSTVIDEDYAGNRTEEFIFEIAMRSNDEELINQTLWNISKYISEYDFNLVSQNDSFSFNKLEVTTFPHIVSADTEGNVVYLFDFKITVDTYKESD</sequence>
<dbReference type="InterPro" id="IPR024411">
    <property type="entry name" value="Tail_terminator_phage"/>
</dbReference>
<dbReference type="EMBL" id="LXZO01000081">
    <property type="protein sequence ID" value="PAY47159.1"/>
    <property type="molecule type" value="Genomic_DNA"/>
</dbReference>
<evidence type="ECO:0000313" key="5">
    <source>
        <dbReference type="Proteomes" id="UP000218139"/>
    </source>
</evidence>
<gene>
    <name evidence="3" type="ORF">A8C52_06365</name>
    <name evidence="2" type="ORF">B6U56_02800</name>
    <name evidence="1" type="ORF">FYL25_01255</name>
</gene>